<evidence type="ECO:0000313" key="11">
    <source>
        <dbReference type="EMBL" id="PSR34324.1"/>
    </source>
</evidence>
<protein>
    <submittedName>
        <fullName evidence="11">D-alanyl-D-alanine carboxypeptidase</fullName>
    </submittedName>
</protein>
<feature type="binding site" evidence="8">
    <location>
        <position position="258"/>
    </location>
    <ligand>
        <name>substrate</name>
    </ligand>
</feature>
<keyword evidence="5" id="KW-0573">Peptidoglycan synthesis</keyword>
<dbReference type="InterPro" id="IPR012338">
    <property type="entry name" value="Beta-lactam/transpept-like"/>
</dbReference>
<dbReference type="GO" id="GO:0009002">
    <property type="term" value="F:serine-type D-Ala-D-Ala carboxypeptidase activity"/>
    <property type="evidence" value="ECO:0007669"/>
    <property type="project" value="InterPro"/>
</dbReference>
<evidence type="ECO:0000256" key="2">
    <source>
        <dbReference type="ARBA" id="ARBA00022729"/>
    </source>
</evidence>
<keyword evidence="11" id="KW-0645">Protease</keyword>
<dbReference type="PANTHER" id="PTHR21581">
    <property type="entry name" value="D-ALANYL-D-ALANINE CARBOXYPEPTIDASE"/>
    <property type="match status" value="1"/>
</dbReference>
<keyword evidence="2" id="KW-0732">Signal</keyword>
<name>A0A2T2XIL0_9FIRM</name>
<reference evidence="11 12" key="1">
    <citation type="journal article" date="2014" name="BMC Genomics">
        <title>Comparison of environmental and isolate Sulfobacillus genomes reveals diverse carbon, sulfur, nitrogen, and hydrogen metabolisms.</title>
        <authorList>
            <person name="Justice N.B."/>
            <person name="Norman A."/>
            <person name="Brown C.T."/>
            <person name="Singh A."/>
            <person name="Thomas B.C."/>
            <person name="Banfield J.F."/>
        </authorList>
    </citation>
    <scope>NUCLEOTIDE SEQUENCE [LARGE SCALE GENOMIC DNA]</scope>
    <source>
        <strain evidence="11">AMDSBA4</strain>
    </source>
</reference>
<evidence type="ECO:0000256" key="9">
    <source>
        <dbReference type="RuleBase" id="RU004016"/>
    </source>
</evidence>
<dbReference type="InterPro" id="IPR001967">
    <property type="entry name" value="Peptidase_S11_N"/>
</dbReference>
<feature type="domain" description="Peptidase S11 D-alanyl-D-alanine carboxypeptidase A N-terminal" evidence="10">
    <location>
        <begin position="73"/>
        <end position="276"/>
    </location>
</feature>
<comment type="similarity">
    <text evidence="1 9">Belongs to the peptidase S11 family.</text>
</comment>
<evidence type="ECO:0000259" key="10">
    <source>
        <dbReference type="Pfam" id="PF00768"/>
    </source>
</evidence>
<organism evidence="11 12">
    <name type="scientific">Sulfobacillus benefaciens</name>
    <dbReference type="NCBI Taxonomy" id="453960"/>
    <lineage>
        <taxon>Bacteria</taxon>
        <taxon>Bacillati</taxon>
        <taxon>Bacillota</taxon>
        <taxon>Clostridia</taxon>
        <taxon>Eubacteriales</taxon>
        <taxon>Clostridiales Family XVII. Incertae Sedis</taxon>
        <taxon>Sulfobacillus</taxon>
    </lineage>
</organism>
<keyword evidence="4" id="KW-0133">Cell shape</keyword>
<evidence type="ECO:0000256" key="6">
    <source>
        <dbReference type="ARBA" id="ARBA00023316"/>
    </source>
</evidence>
<dbReference type="GO" id="GO:0071555">
    <property type="term" value="P:cell wall organization"/>
    <property type="evidence" value="ECO:0007669"/>
    <property type="project" value="UniProtKB-KW"/>
</dbReference>
<feature type="active site" evidence="7">
    <location>
        <position position="157"/>
    </location>
</feature>
<dbReference type="GO" id="GO:0009252">
    <property type="term" value="P:peptidoglycan biosynthetic process"/>
    <property type="evidence" value="ECO:0007669"/>
    <property type="project" value="UniProtKB-KW"/>
</dbReference>
<dbReference type="AlphaFoldDB" id="A0A2T2XIL0"/>
<dbReference type="GO" id="GO:0008360">
    <property type="term" value="P:regulation of cell shape"/>
    <property type="evidence" value="ECO:0007669"/>
    <property type="project" value="UniProtKB-KW"/>
</dbReference>
<dbReference type="Pfam" id="PF00768">
    <property type="entry name" value="Peptidase_S11"/>
    <property type="match status" value="1"/>
</dbReference>
<keyword evidence="3" id="KW-0378">Hydrolase</keyword>
<evidence type="ECO:0000313" key="12">
    <source>
        <dbReference type="Proteomes" id="UP000242972"/>
    </source>
</evidence>
<dbReference type="GO" id="GO:0006508">
    <property type="term" value="P:proteolysis"/>
    <property type="evidence" value="ECO:0007669"/>
    <property type="project" value="InterPro"/>
</dbReference>
<keyword evidence="11" id="KW-0121">Carboxypeptidase</keyword>
<dbReference type="SUPFAM" id="SSF56601">
    <property type="entry name" value="beta-lactamase/transpeptidase-like"/>
    <property type="match status" value="1"/>
</dbReference>
<accession>A0A2T2XIL0</accession>
<dbReference type="PANTHER" id="PTHR21581:SF33">
    <property type="entry name" value="D-ALANYL-D-ALANINE CARBOXYPEPTIDASE DACB"/>
    <property type="match status" value="1"/>
</dbReference>
<feature type="active site" description="Proton acceptor" evidence="7">
    <location>
        <position position="105"/>
    </location>
</feature>
<proteinExistence type="inferred from homology"/>
<sequence>MLSKPSPRKRERPAPLGILALILLLLASAWVNHSVKHSDSHHPKVAETKTLMPPVLMNPLPVSAALPALPFSIGESSGILWDLNTHQLLWQLHPHQPGPLASTTKLMTIYLALHELPLNQIVTISPTAAGTTGSDMNMAPGETFTVKQLLYGLMMASANDSAVELAETMGGHTANFVAEMNHEAQSLGMKGTHYADPDGLSPNSVGTAWDLSIIAEQDLQNPLFRTIVDTRETSLPHNPVLRNLNGLLFLDPTVIGVKTGWTTQAGFNLVFAATRSVDGHKVTLLGVILHGQMGFPPEYTDAEKILNWGFSRVAQLDQKLPHQGTL</sequence>
<feature type="active site" description="Acyl-ester intermediate" evidence="7">
    <location>
        <position position="102"/>
    </location>
</feature>
<dbReference type="Gene3D" id="3.40.710.10">
    <property type="entry name" value="DD-peptidase/beta-lactamase superfamily"/>
    <property type="match status" value="1"/>
</dbReference>
<dbReference type="InterPro" id="IPR018044">
    <property type="entry name" value="Peptidase_S11"/>
</dbReference>
<dbReference type="PRINTS" id="PR00725">
    <property type="entry name" value="DADACBPTASE1"/>
</dbReference>
<evidence type="ECO:0000256" key="1">
    <source>
        <dbReference type="ARBA" id="ARBA00007164"/>
    </source>
</evidence>
<gene>
    <name evidence="11" type="ORF">C7B46_06255</name>
</gene>
<evidence type="ECO:0000256" key="3">
    <source>
        <dbReference type="ARBA" id="ARBA00022801"/>
    </source>
</evidence>
<comment type="caution">
    <text evidence="11">The sequence shown here is derived from an EMBL/GenBank/DDBJ whole genome shotgun (WGS) entry which is preliminary data.</text>
</comment>
<keyword evidence="6" id="KW-0961">Cell wall biogenesis/degradation</keyword>
<evidence type="ECO:0000256" key="5">
    <source>
        <dbReference type="ARBA" id="ARBA00022984"/>
    </source>
</evidence>
<dbReference type="Proteomes" id="UP000242972">
    <property type="component" value="Unassembled WGS sequence"/>
</dbReference>
<evidence type="ECO:0000256" key="4">
    <source>
        <dbReference type="ARBA" id="ARBA00022960"/>
    </source>
</evidence>
<dbReference type="EMBL" id="PXYW01000010">
    <property type="protein sequence ID" value="PSR34324.1"/>
    <property type="molecule type" value="Genomic_DNA"/>
</dbReference>
<evidence type="ECO:0000256" key="8">
    <source>
        <dbReference type="PIRSR" id="PIRSR618044-2"/>
    </source>
</evidence>
<evidence type="ECO:0000256" key="7">
    <source>
        <dbReference type="PIRSR" id="PIRSR618044-1"/>
    </source>
</evidence>